<protein>
    <submittedName>
        <fullName evidence="1">Uncharacterized protein</fullName>
    </submittedName>
</protein>
<evidence type="ECO:0000313" key="1">
    <source>
        <dbReference type="EMBL" id="MDQ9556466.1"/>
    </source>
</evidence>
<comment type="caution">
    <text evidence="1">The sequence shown here is derived from an EMBL/GenBank/DDBJ whole genome shotgun (WGS) entry which is preliminary data.</text>
</comment>
<organism evidence="1 2">
    <name type="scientific">Serratia marcescens</name>
    <dbReference type="NCBI Taxonomy" id="615"/>
    <lineage>
        <taxon>Bacteria</taxon>
        <taxon>Pseudomonadati</taxon>
        <taxon>Pseudomonadota</taxon>
        <taxon>Gammaproteobacteria</taxon>
        <taxon>Enterobacterales</taxon>
        <taxon>Yersiniaceae</taxon>
        <taxon>Serratia</taxon>
    </lineage>
</organism>
<sequence>MKRNIQLTIQSFKEQTPVYGRLITNNTWMKVRQAPQNDVTNLTTALPLNGGKMREKGGGKVFEIALSVFFEQQHEIYAT</sequence>
<dbReference type="EMBL" id="JAVIPQ010000185">
    <property type="protein sequence ID" value="MDQ9556466.1"/>
    <property type="molecule type" value="Genomic_DNA"/>
</dbReference>
<evidence type="ECO:0000313" key="2">
    <source>
        <dbReference type="Proteomes" id="UP001234811"/>
    </source>
</evidence>
<accession>A0ABD5BJI5</accession>
<reference evidence="1 2" key="1">
    <citation type="submission" date="2023-07" db="EMBL/GenBank/DDBJ databases">
        <title>Pathogens genome sequencing project 196.</title>
        <authorList>
            <person name="Cao X."/>
        </authorList>
    </citation>
    <scope>NUCLEOTIDE SEQUENCE [LARGE SCALE GENOMIC DNA]</scope>
    <source>
        <strain evidence="1 2">SM41</strain>
    </source>
</reference>
<proteinExistence type="predicted"/>
<dbReference type="Proteomes" id="UP001234811">
    <property type="component" value="Unassembled WGS sequence"/>
</dbReference>
<dbReference type="RefSeq" id="WP_141240915.1">
    <property type="nucleotide sequence ID" value="NZ_CP026050.1"/>
</dbReference>
<gene>
    <name evidence="1" type="ORF">RF091_13195</name>
</gene>
<dbReference type="AlphaFoldDB" id="A0ABD5BJI5"/>
<name>A0ABD5BJI5_SERMA</name>